<gene>
    <name evidence="1" type="ORF">CFOL_v3_17145</name>
</gene>
<dbReference type="Pfam" id="PF14223">
    <property type="entry name" value="Retrotran_gag_2"/>
    <property type="match status" value="1"/>
</dbReference>
<protein>
    <submittedName>
        <fullName evidence="1">UBN2 domain-containing protein</fullName>
    </submittedName>
</protein>
<evidence type="ECO:0000313" key="2">
    <source>
        <dbReference type="Proteomes" id="UP000187406"/>
    </source>
</evidence>
<keyword evidence="2" id="KW-1185">Reference proteome</keyword>
<dbReference type="Proteomes" id="UP000187406">
    <property type="component" value="Unassembled WGS sequence"/>
</dbReference>
<proteinExistence type="predicted"/>
<dbReference type="InParanoid" id="A0A1Q3C0L9"/>
<organism evidence="1 2">
    <name type="scientific">Cephalotus follicularis</name>
    <name type="common">Albany pitcher plant</name>
    <dbReference type="NCBI Taxonomy" id="3775"/>
    <lineage>
        <taxon>Eukaryota</taxon>
        <taxon>Viridiplantae</taxon>
        <taxon>Streptophyta</taxon>
        <taxon>Embryophyta</taxon>
        <taxon>Tracheophyta</taxon>
        <taxon>Spermatophyta</taxon>
        <taxon>Magnoliopsida</taxon>
        <taxon>eudicotyledons</taxon>
        <taxon>Gunneridae</taxon>
        <taxon>Pentapetalae</taxon>
        <taxon>rosids</taxon>
        <taxon>fabids</taxon>
        <taxon>Oxalidales</taxon>
        <taxon>Cephalotaceae</taxon>
        <taxon>Cephalotus</taxon>
    </lineage>
</organism>
<sequence length="207" mass="23099">TTQSSSLLTPNLQHFLTIKLTPINYLLLKTQLILILKTYNLLDLVTGRDPCPPTMLTSPSNSTQSIPNPSYISWCQRDQLVLSWINASLSESTLSLIIGKNTFVDALNSLNQSFGAPFNTCTLQLHMQLQNLKKNDSHVSTYLQQAKYISDELSVAGKILSHEEFNAIVFNNLGPSFHAIVSAISTRPTHVLFPELHSFLTSEEIRI</sequence>
<dbReference type="PANTHER" id="PTHR47481">
    <property type="match status" value="1"/>
</dbReference>
<reference evidence="2" key="1">
    <citation type="submission" date="2016-04" db="EMBL/GenBank/DDBJ databases">
        <title>Cephalotus genome sequencing.</title>
        <authorList>
            <person name="Fukushima K."/>
            <person name="Hasebe M."/>
            <person name="Fang X."/>
        </authorList>
    </citation>
    <scope>NUCLEOTIDE SEQUENCE [LARGE SCALE GENOMIC DNA]</scope>
    <source>
        <strain evidence="2">cv. St1</strain>
    </source>
</reference>
<dbReference type="AlphaFoldDB" id="A0A1Q3C0L9"/>
<comment type="caution">
    <text evidence="1">The sequence shown here is derived from an EMBL/GenBank/DDBJ whole genome shotgun (WGS) entry which is preliminary data.</text>
</comment>
<evidence type="ECO:0000313" key="1">
    <source>
        <dbReference type="EMBL" id="GAV73662.1"/>
    </source>
</evidence>
<dbReference type="OrthoDB" id="1845088at2759"/>
<feature type="non-terminal residue" evidence="1">
    <location>
        <position position="207"/>
    </location>
</feature>
<dbReference type="EMBL" id="BDDD01001128">
    <property type="protein sequence ID" value="GAV73662.1"/>
    <property type="molecule type" value="Genomic_DNA"/>
</dbReference>
<accession>A0A1Q3C0L9</accession>
<feature type="non-terminal residue" evidence="1">
    <location>
        <position position="1"/>
    </location>
</feature>
<dbReference type="PANTHER" id="PTHR47481:SF43">
    <property type="entry name" value="RETROTRANSPOSON COPIA-LIKE N-TERMINAL DOMAIN-CONTAINING PROTEIN"/>
    <property type="match status" value="1"/>
</dbReference>
<name>A0A1Q3C0L9_CEPFO</name>